<dbReference type="GO" id="GO:0000428">
    <property type="term" value="C:DNA-directed RNA polymerase complex"/>
    <property type="evidence" value="ECO:0007669"/>
    <property type="project" value="UniProtKB-KW"/>
</dbReference>
<dbReference type="GO" id="GO:0003677">
    <property type="term" value="F:DNA binding"/>
    <property type="evidence" value="ECO:0007669"/>
    <property type="project" value="InterPro"/>
</dbReference>
<evidence type="ECO:0000256" key="4">
    <source>
        <dbReference type="ARBA" id="ARBA00022478"/>
    </source>
</evidence>
<reference evidence="9 10" key="1">
    <citation type="submission" date="2018-09" db="EMBL/GenBank/DDBJ databases">
        <authorList>
            <consortium name="Pathogen Informatics"/>
        </authorList>
    </citation>
    <scope>NUCLEOTIDE SEQUENCE [LARGE SCALE GENOMIC DNA]</scope>
    <source>
        <strain evidence="9 10">OH-22767</strain>
    </source>
</reference>
<dbReference type="GO" id="GO:0003899">
    <property type="term" value="F:DNA-directed RNA polymerase activity"/>
    <property type="evidence" value="ECO:0007669"/>
    <property type="project" value="UniProtKB-EC"/>
</dbReference>
<protein>
    <recommendedName>
        <fullName evidence="3">DNA-directed RNA polymerase subunit omega</fullName>
        <ecNumber evidence="2">2.7.7.6</ecNumber>
    </recommendedName>
    <alternativeName>
        <fullName evidence="7">RNA polymerase omega subunit</fullName>
    </alternativeName>
    <alternativeName>
        <fullName evidence="6">Transcriptase subunit omega</fullName>
    </alternativeName>
</protein>
<dbReference type="Proteomes" id="UP000262142">
    <property type="component" value="Unassembled WGS sequence"/>
</dbReference>
<dbReference type="OrthoDB" id="9429628at2"/>
<dbReference type="Gene3D" id="3.90.940.10">
    <property type="match status" value="1"/>
</dbReference>
<dbReference type="InterPro" id="IPR006110">
    <property type="entry name" value="Pol_omega/Rpo6/RPB6"/>
</dbReference>
<comment type="catalytic activity">
    <reaction evidence="8">
        <text>RNA(n) + a ribonucleoside 5'-triphosphate = RNA(n+1) + diphosphate</text>
        <dbReference type="Rhea" id="RHEA:21248"/>
        <dbReference type="Rhea" id="RHEA-COMP:14527"/>
        <dbReference type="Rhea" id="RHEA-COMP:17342"/>
        <dbReference type="ChEBI" id="CHEBI:33019"/>
        <dbReference type="ChEBI" id="CHEBI:61557"/>
        <dbReference type="ChEBI" id="CHEBI:140395"/>
        <dbReference type="EC" id="2.7.7.6"/>
    </reaction>
</comment>
<gene>
    <name evidence="9" type="ORF">SAMEA104719789_00681</name>
</gene>
<dbReference type="RefSeq" id="WP_119057574.1">
    <property type="nucleotide sequence ID" value="NZ_OX579588.1"/>
</dbReference>
<evidence type="ECO:0000256" key="8">
    <source>
        <dbReference type="ARBA" id="ARBA00048552"/>
    </source>
</evidence>
<dbReference type="GO" id="GO:0006351">
    <property type="term" value="P:DNA-templated transcription"/>
    <property type="evidence" value="ECO:0007669"/>
    <property type="project" value="InterPro"/>
</dbReference>
<evidence type="ECO:0000256" key="3">
    <source>
        <dbReference type="ARBA" id="ARBA00013725"/>
    </source>
</evidence>
<evidence type="ECO:0000313" key="10">
    <source>
        <dbReference type="Proteomes" id="UP000262142"/>
    </source>
</evidence>
<proteinExistence type="inferred from homology"/>
<dbReference type="SMART" id="SM01409">
    <property type="entry name" value="RNA_pol_Rpb6"/>
    <property type="match status" value="1"/>
</dbReference>
<keyword evidence="4" id="KW-0240">DNA-directed RNA polymerase</keyword>
<dbReference type="Pfam" id="PF01192">
    <property type="entry name" value="RNA_pol_Rpb6"/>
    <property type="match status" value="1"/>
</dbReference>
<organism evidence="9 10">
    <name type="scientific">Candidatus Ornithobacterium hominis</name>
    <dbReference type="NCBI Taxonomy" id="2497989"/>
    <lineage>
        <taxon>Bacteria</taxon>
        <taxon>Pseudomonadati</taxon>
        <taxon>Bacteroidota</taxon>
        <taxon>Flavobacteriia</taxon>
        <taxon>Flavobacteriales</taxon>
        <taxon>Weeksellaceae</taxon>
        <taxon>Ornithobacterium</taxon>
    </lineage>
</organism>
<evidence type="ECO:0000256" key="6">
    <source>
        <dbReference type="ARBA" id="ARBA00029924"/>
    </source>
</evidence>
<keyword evidence="5" id="KW-0804">Transcription</keyword>
<keyword evidence="10" id="KW-1185">Reference proteome</keyword>
<name>A0A383TWN7_9FLAO</name>
<evidence type="ECO:0000313" key="9">
    <source>
        <dbReference type="EMBL" id="SZD71640.1"/>
    </source>
</evidence>
<dbReference type="InterPro" id="IPR036161">
    <property type="entry name" value="RPB6/omega-like_sf"/>
</dbReference>
<evidence type="ECO:0000256" key="5">
    <source>
        <dbReference type="ARBA" id="ARBA00023163"/>
    </source>
</evidence>
<comment type="similarity">
    <text evidence="1">Belongs to the RNA polymerase subunit omega family.</text>
</comment>
<dbReference type="EMBL" id="UNSC01000002">
    <property type="protein sequence ID" value="SZD71640.1"/>
    <property type="molecule type" value="Genomic_DNA"/>
</dbReference>
<evidence type="ECO:0000256" key="2">
    <source>
        <dbReference type="ARBA" id="ARBA00012418"/>
    </source>
</evidence>
<dbReference type="AlphaFoldDB" id="A0A383TWN7"/>
<sequence>MSTDFKNVVADASTKTYNRAEIQKPTGNIYEAIVIMGKRAEQLNSEIKTELLDKLDEFASNNDTLEEIFENREQIEVSKFYERLPKPTSIAVQEWKDGEIYFRKPEEEK</sequence>
<evidence type="ECO:0000256" key="1">
    <source>
        <dbReference type="ARBA" id="ARBA00006711"/>
    </source>
</evidence>
<dbReference type="EC" id="2.7.7.6" evidence="2"/>
<accession>A0A383TWN7</accession>
<evidence type="ECO:0000256" key="7">
    <source>
        <dbReference type="ARBA" id="ARBA00030998"/>
    </source>
</evidence>